<feature type="compositionally biased region" description="Low complexity" evidence="1">
    <location>
        <begin position="287"/>
        <end position="296"/>
    </location>
</feature>
<dbReference type="EMBL" id="JAIGNQ010000003">
    <property type="protein sequence ID" value="MBX7489250.1"/>
    <property type="molecule type" value="Genomic_DNA"/>
</dbReference>
<gene>
    <name evidence="3" type="ORF">K3177_12060</name>
</gene>
<feature type="region of interest" description="Disordered" evidence="1">
    <location>
        <begin position="283"/>
        <end position="314"/>
    </location>
</feature>
<evidence type="ECO:0000313" key="3">
    <source>
        <dbReference type="EMBL" id="MBX7489250.1"/>
    </source>
</evidence>
<feature type="transmembrane region" description="Helical" evidence="2">
    <location>
        <begin position="192"/>
        <end position="209"/>
    </location>
</feature>
<evidence type="ECO:0000313" key="4">
    <source>
        <dbReference type="Proteomes" id="UP000776651"/>
    </source>
</evidence>
<dbReference type="Pfam" id="PF05675">
    <property type="entry name" value="DUF817"/>
    <property type="match status" value="1"/>
</dbReference>
<feature type="compositionally biased region" description="Polar residues" evidence="1">
    <location>
        <begin position="304"/>
        <end position="314"/>
    </location>
</feature>
<accession>A0ABS7JGV0</accession>
<evidence type="ECO:0000256" key="1">
    <source>
        <dbReference type="SAM" id="MobiDB-lite"/>
    </source>
</evidence>
<feature type="transmembrane region" description="Helical" evidence="2">
    <location>
        <begin position="71"/>
        <end position="91"/>
    </location>
</feature>
<name>A0ABS7JGV0_9SPHN</name>
<comment type="caution">
    <text evidence="3">The sequence shown here is derived from an EMBL/GenBank/DDBJ whole genome shotgun (WGS) entry which is preliminary data.</text>
</comment>
<sequence>MTALRTNEFDHSRFARIRLSLERFDPGSGWRLGLYEFLLFGIKQAWACLFGGLMLALLLATHFFYPEDAPVHRYDFLTIAAVAIQGGMLAFRLETWAEAKVILIFHVVGTVMELFKTAAGSWVYPEASILHIGSVPLFSGFMYAAVGSYIARVWRIFDFRYTGYPKRGLTWLLAAAVYVNFFAHHWLPDIRLALFAATILLFARTRVYFRNWREHRWMPLLLGFLLVALFIWGAENIGTFARAWTYPGQENGWQMVSLAKLGSWFLLMLISFVLVELVAPVREPDQSLRSSSSSSRSEQRQKKNAGTSARNVAP</sequence>
<keyword evidence="2" id="KW-0472">Membrane</keyword>
<feature type="transmembrane region" description="Helical" evidence="2">
    <location>
        <begin position="261"/>
        <end position="279"/>
    </location>
</feature>
<keyword evidence="2" id="KW-1133">Transmembrane helix</keyword>
<feature type="transmembrane region" description="Helical" evidence="2">
    <location>
        <begin position="221"/>
        <end position="241"/>
    </location>
</feature>
<protein>
    <submittedName>
        <fullName evidence="3">DUF817 domain-containing protein</fullName>
    </submittedName>
</protein>
<evidence type="ECO:0000256" key="2">
    <source>
        <dbReference type="SAM" id="Phobius"/>
    </source>
</evidence>
<organism evidence="3 4">
    <name type="scientific">Qipengyuania pacifica</name>
    <dbReference type="NCBI Taxonomy" id="2860199"/>
    <lineage>
        <taxon>Bacteria</taxon>
        <taxon>Pseudomonadati</taxon>
        <taxon>Pseudomonadota</taxon>
        <taxon>Alphaproteobacteria</taxon>
        <taxon>Sphingomonadales</taxon>
        <taxon>Erythrobacteraceae</taxon>
        <taxon>Qipengyuania</taxon>
    </lineage>
</organism>
<reference evidence="3 4" key="1">
    <citation type="submission" date="2021-08" db="EMBL/GenBank/DDBJ databases">
        <title>Comparative Genomics Analysis of the Genus Qipengyuania Reveals Extensive Genetic Diversity and Metabolic Versatility, Including the Description of Fifteen Novel Species.</title>
        <authorList>
            <person name="Liu Y."/>
        </authorList>
    </citation>
    <scope>NUCLEOTIDE SEQUENCE [LARGE SCALE GENOMIC DNA]</scope>
    <source>
        <strain evidence="3 4">GH25</strain>
    </source>
</reference>
<feature type="transmembrane region" description="Helical" evidence="2">
    <location>
        <begin position="45"/>
        <end position="65"/>
    </location>
</feature>
<proteinExistence type="predicted"/>
<dbReference type="PIRSF" id="PIRSF009141">
    <property type="entry name" value="UCP009141"/>
    <property type="match status" value="1"/>
</dbReference>
<feature type="transmembrane region" description="Helical" evidence="2">
    <location>
        <begin position="169"/>
        <end position="186"/>
    </location>
</feature>
<dbReference type="Proteomes" id="UP000776651">
    <property type="component" value="Unassembled WGS sequence"/>
</dbReference>
<feature type="transmembrane region" description="Helical" evidence="2">
    <location>
        <begin position="103"/>
        <end position="124"/>
    </location>
</feature>
<keyword evidence="2" id="KW-0812">Transmembrane</keyword>
<dbReference type="InterPro" id="IPR008535">
    <property type="entry name" value="DUF817"/>
</dbReference>
<keyword evidence="4" id="KW-1185">Reference proteome</keyword>
<feature type="transmembrane region" description="Helical" evidence="2">
    <location>
        <begin position="136"/>
        <end position="157"/>
    </location>
</feature>